<dbReference type="SUPFAM" id="SSF53254">
    <property type="entry name" value="Phosphoglycerate mutase-like"/>
    <property type="match status" value="1"/>
</dbReference>
<sequence length="198" mass="22439">MVGKPRRLTERTRISAGMSNLMVDSTLLNQPVSTLEQSGYSILPLEALTYPLRPDPRFLNLLHIVLHGIGSHTLIDSYCLYAVVLNSRWDSTPIVPAGVIQAERCKMALADMHFDQCFSSPISRAKTTAEIIWQGKEEPLMVYTLLRNCEGKTVNMERNFSIDTRRALFGCDTQIYFTCIDLHSSWTRTRTVSFSGYK</sequence>
<evidence type="ECO:0000313" key="2">
    <source>
        <dbReference type="Proteomes" id="UP000823775"/>
    </source>
</evidence>
<dbReference type="CDD" id="cd07067">
    <property type="entry name" value="HP_PGM_like"/>
    <property type="match status" value="1"/>
</dbReference>
<name>A0ABS8VL78_DATST</name>
<protein>
    <submittedName>
        <fullName evidence="1">Uncharacterized protein</fullName>
    </submittedName>
</protein>
<dbReference type="InterPro" id="IPR029033">
    <property type="entry name" value="His_PPase_superfam"/>
</dbReference>
<keyword evidence="2" id="KW-1185">Reference proteome</keyword>
<proteinExistence type="predicted"/>
<evidence type="ECO:0000313" key="1">
    <source>
        <dbReference type="EMBL" id="MCE0481524.1"/>
    </source>
</evidence>
<gene>
    <name evidence="1" type="ORF">HAX54_039334</name>
</gene>
<dbReference type="Proteomes" id="UP000823775">
    <property type="component" value="Unassembled WGS sequence"/>
</dbReference>
<dbReference type="Pfam" id="PF00300">
    <property type="entry name" value="His_Phos_1"/>
    <property type="match status" value="1"/>
</dbReference>
<dbReference type="InterPro" id="IPR013078">
    <property type="entry name" value="His_Pase_superF_clade-1"/>
</dbReference>
<organism evidence="1 2">
    <name type="scientific">Datura stramonium</name>
    <name type="common">Jimsonweed</name>
    <name type="synonym">Common thornapple</name>
    <dbReference type="NCBI Taxonomy" id="4076"/>
    <lineage>
        <taxon>Eukaryota</taxon>
        <taxon>Viridiplantae</taxon>
        <taxon>Streptophyta</taxon>
        <taxon>Embryophyta</taxon>
        <taxon>Tracheophyta</taxon>
        <taxon>Spermatophyta</taxon>
        <taxon>Magnoliopsida</taxon>
        <taxon>eudicotyledons</taxon>
        <taxon>Gunneridae</taxon>
        <taxon>Pentapetalae</taxon>
        <taxon>asterids</taxon>
        <taxon>lamiids</taxon>
        <taxon>Solanales</taxon>
        <taxon>Solanaceae</taxon>
        <taxon>Solanoideae</taxon>
        <taxon>Datureae</taxon>
        <taxon>Datura</taxon>
    </lineage>
</organism>
<reference evidence="1 2" key="1">
    <citation type="journal article" date="2021" name="BMC Genomics">
        <title>Datura genome reveals duplications of psychoactive alkaloid biosynthetic genes and high mutation rate following tissue culture.</title>
        <authorList>
            <person name="Rajewski A."/>
            <person name="Carter-House D."/>
            <person name="Stajich J."/>
            <person name="Litt A."/>
        </authorList>
    </citation>
    <scope>NUCLEOTIDE SEQUENCE [LARGE SCALE GENOMIC DNA]</scope>
    <source>
        <strain evidence="1">AR-01</strain>
    </source>
</reference>
<comment type="caution">
    <text evidence="1">The sequence shown here is derived from an EMBL/GenBank/DDBJ whole genome shotgun (WGS) entry which is preliminary data.</text>
</comment>
<dbReference type="EMBL" id="JACEIK010005441">
    <property type="protein sequence ID" value="MCE0481524.1"/>
    <property type="molecule type" value="Genomic_DNA"/>
</dbReference>
<dbReference type="Gene3D" id="3.40.50.1240">
    <property type="entry name" value="Phosphoglycerate mutase-like"/>
    <property type="match status" value="1"/>
</dbReference>
<accession>A0ABS8VL78</accession>